<evidence type="ECO:0000256" key="3">
    <source>
        <dbReference type="ARBA" id="ARBA00023163"/>
    </source>
</evidence>
<dbReference type="Pfam" id="PF00440">
    <property type="entry name" value="TetR_N"/>
    <property type="match status" value="1"/>
</dbReference>
<evidence type="ECO:0000256" key="1">
    <source>
        <dbReference type="ARBA" id="ARBA00023015"/>
    </source>
</evidence>
<dbReference type="PANTHER" id="PTHR30055:SF234">
    <property type="entry name" value="HTH-TYPE TRANSCRIPTIONAL REGULATOR BETI"/>
    <property type="match status" value="1"/>
</dbReference>
<sequence length="272" mass="28228">MVNESNREAILDAASELLTRVGRDAVSTRAVCNAAGVQAPTLYRLFGDKQGLLEAVASRGLASYLAEKQNLPSTGDPVDDLRRGWELHIGFGLAEPALYALVYGNPRTGAEPEGAEQAARILAGLVHRIALAGRLSVPEERAARVVHAAGRGTTLTLIATPPADRDMVAARITREAVIHAITSPAAAEDGRPSALPSHTGPDGTAATAGEPAPRTRADIGPSAIALRAALADLTALSPSERQLLGDWLNRIIDDDTAGSPDGPATAAAHDTR</sequence>
<feature type="DNA-binding region" description="H-T-H motif" evidence="4">
    <location>
        <begin position="27"/>
        <end position="46"/>
    </location>
</feature>
<proteinExistence type="predicted"/>
<dbReference type="PROSITE" id="PS50977">
    <property type="entry name" value="HTH_TETR_2"/>
    <property type="match status" value="1"/>
</dbReference>
<dbReference type="GO" id="GO:0000976">
    <property type="term" value="F:transcription cis-regulatory region binding"/>
    <property type="evidence" value="ECO:0007669"/>
    <property type="project" value="TreeGrafter"/>
</dbReference>
<dbReference type="RefSeq" id="WP_208875692.1">
    <property type="nucleotide sequence ID" value="NZ_CP031320.1"/>
</dbReference>
<protein>
    <submittedName>
        <fullName evidence="7">TetR/AcrR family transcriptional regulator</fullName>
    </submittedName>
</protein>
<dbReference type="KEGG" id="sarm:DVA86_03535"/>
<evidence type="ECO:0000313" key="8">
    <source>
        <dbReference type="Proteomes" id="UP000254425"/>
    </source>
</evidence>
<gene>
    <name evidence="7" type="ORF">DVA86_03535</name>
</gene>
<accession>A0A345XJP0</accession>
<dbReference type="EMBL" id="CP031320">
    <property type="protein sequence ID" value="AXK31856.1"/>
    <property type="molecule type" value="Genomic_DNA"/>
</dbReference>
<dbReference type="Proteomes" id="UP000254425">
    <property type="component" value="Chromosome"/>
</dbReference>
<feature type="region of interest" description="Disordered" evidence="5">
    <location>
        <begin position="184"/>
        <end position="217"/>
    </location>
</feature>
<keyword evidence="8" id="KW-1185">Reference proteome</keyword>
<evidence type="ECO:0000313" key="7">
    <source>
        <dbReference type="EMBL" id="AXK31856.1"/>
    </source>
</evidence>
<name>A0A345XJP0_9ACTN</name>
<feature type="region of interest" description="Disordered" evidence="5">
    <location>
        <begin position="252"/>
        <end position="272"/>
    </location>
</feature>
<keyword evidence="3" id="KW-0804">Transcription</keyword>
<dbReference type="AlphaFoldDB" id="A0A345XJP0"/>
<evidence type="ECO:0000256" key="2">
    <source>
        <dbReference type="ARBA" id="ARBA00023125"/>
    </source>
</evidence>
<feature type="domain" description="HTH tetR-type" evidence="6">
    <location>
        <begin position="4"/>
        <end position="64"/>
    </location>
</feature>
<dbReference type="InterPro" id="IPR001647">
    <property type="entry name" value="HTH_TetR"/>
</dbReference>
<reference evidence="7 8" key="1">
    <citation type="submission" date="2018-07" db="EMBL/GenBank/DDBJ databases">
        <title>Draft genome of the type strain Streptomyces armeniacus ATCC 15676.</title>
        <authorList>
            <person name="Labana P."/>
            <person name="Gosse J.T."/>
            <person name="Boddy C.N."/>
        </authorList>
    </citation>
    <scope>NUCLEOTIDE SEQUENCE [LARGE SCALE GENOMIC DNA]</scope>
    <source>
        <strain evidence="7 8">ATCC 15676</strain>
    </source>
</reference>
<organism evidence="7 8">
    <name type="scientific">Streptomyces armeniacus</name>
    <dbReference type="NCBI Taxonomy" id="83291"/>
    <lineage>
        <taxon>Bacteria</taxon>
        <taxon>Bacillati</taxon>
        <taxon>Actinomycetota</taxon>
        <taxon>Actinomycetes</taxon>
        <taxon>Kitasatosporales</taxon>
        <taxon>Streptomycetaceae</taxon>
        <taxon>Streptomyces</taxon>
    </lineage>
</organism>
<keyword evidence="2 4" id="KW-0238">DNA-binding</keyword>
<dbReference type="InterPro" id="IPR050109">
    <property type="entry name" value="HTH-type_TetR-like_transc_reg"/>
</dbReference>
<dbReference type="PRINTS" id="PR00455">
    <property type="entry name" value="HTHTETR"/>
</dbReference>
<evidence type="ECO:0000259" key="6">
    <source>
        <dbReference type="PROSITE" id="PS50977"/>
    </source>
</evidence>
<dbReference type="InterPro" id="IPR009057">
    <property type="entry name" value="Homeodomain-like_sf"/>
</dbReference>
<dbReference type="GO" id="GO:0003700">
    <property type="term" value="F:DNA-binding transcription factor activity"/>
    <property type="evidence" value="ECO:0007669"/>
    <property type="project" value="TreeGrafter"/>
</dbReference>
<evidence type="ECO:0000256" key="4">
    <source>
        <dbReference type="PROSITE-ProRule" id="PRU00335"/>
    </source>
</evidence>
<evidence type="ECO:0000256" key="5">
    <source>
        <dbReference type="SAM" id="MobiDB-lite"/>
    </source>
</evidence>
<keyword evidence="1" id="KW-0805">Transcription regulation</keyword>
<dbReference type="Gene3D" id="1.10.357.10">
    <property type="entry name" value="Tetracycline Repressor, domain 2"/>
    <property type="match status" value="1"/>
</dbReference>
<dbReference type="PANTHER" id="PTHR30055">
    <property type="entry name" value="HTH-TYPE TRANSCRIPTIONAL REGULATOR RUTR"/>
    <property type="match status" value="1"/>
</dbReference>
<dbReference type="SUPFAM" id="SSF46689">
    <property type="entry name" value="Homeodomain-like"/>
    <property type="match status" value="1"/>
</dbReference>